<dbReference type="GO" id="GO:0016301">
    <property type="term" value="F:kinase activity"/>
    <property type="evidence" value="ECO:0007669"/>
    <property type="project" value="UniProtKB-KW"/>
</dbReference>
<comment type="caution">
    <text evidence="2">The sequence shown here is derived from an EMBL/GenBank/DDBJ whole genome shotgun (WGS) entry which is preliminary data.</text>
</comment>
<feature type="domain" description="HPr kinase/phosphorylase C-terminal" evidence="1">
    <location>
        <begin position="14"/>
        <end position="90"/>
    </location>
</feature>
<evidence type="ECO:0000313" key="2">
    <source>
        <dbReference type="EMBL" id="MCU9838600.1"/>
    </source>
</evidence>
<dbReference type="SUPFAM" id="SSF53795">
    <property type="entry name" value="PEP carboxykinase-like"/>
    <property type="match status" value="1"/>
</dbReference>
<organism evidence="2 3">
    <name type="scientific">Ruegeria marisflavi</name>
    <dbReference type="NCBI Taxonomy" id="2984152"/>
    <lineage>
        <taxon>Bacteria</taxon>
        <taxon>Pseudomonadati</taxon>
        <taxon>Pseudomonadota</taxon>
        <taxon>Alphaproteobacteria</taxon>
        <taxon>Rhodobacterales</taxon>
        <taxon>Roseobacteraceae</taxon>
        <taxon>Ruegeria</taxon>
    </lineage>
</organism>
<gene>
    <name evidence="2" type="ORF">OEZ49_12545</name>
</gene>
<proteinExistence type="predicted"/>
<dbReference type="Gene3D" id="3.40.50.300">
    <property type="entry name" value="P-loop containing nucleotide triphosphate hydrolases"/>
    <property type="match status" value="1"/>
</dbReference>
<dbReference type="InterPro" id="IPR011104">
    <property type="entry name" value="Hpr_kin/Pase_C"/>
</dbReference>
<protein>
    <submittedName>
        <fullName evidence="2">Serine kinase</fullName>
    </submittedName>
</protein>
<accession>A0ABT2WU88</accession>
<name>A0ABT2WU88_9RHOB</name>
<evidence type="ECO:0000313" key="3">
    <source>
        <dbReference type="Proteomes" id="UP001321014"/>
    </source>
</evidence>
<sequence length="156" mass="16150">MTPPALANFDTGETAIVHASCVALSGRALLIVGASGSGKSTLALDLLAQGAGLVSDDRVTLRRTESSVVAGAIPAISGLVEARGLGLLHALVHGPASVAWVLDLDQEEPQRLPPFREIRLLGHSVPLLFRPPIPHLGPSLAQLLKAGRVAPIGMDR</sequence>
<reference evidence="2 3" key="1">
    <citation type="submission" date="2022-10" db="EMBL/GenBank/DDBJ databases">
        <title>Ruegeria sp. nov., isolated from ocean surface water.</title>
        <authorList>
            <person name="He W."/>
            <person name="Wang L."/>
            <person name="Zhang D.-F."/>
        </authorList>
    </citation>
    <scope>NUCLEOTIDE SEQUENCE [LARGE SCALE GENOMIC DNA]</scope>
    <source>
        <strain evidence="2 3">WL0004</strain>
    </source>
</reference>
<dbReference type="InterPro" id="IPR027417">
    <property type="entry name" value="P-loop_NTPase"/>
</dbReference>
<dbReference type="Pfam" id="PF07475">
    <property type="entry name" value="Hpr_kinase_C"/>
    <property type="match status" value="1"/>
</dbReference>
<keyword evidence="3" id="KW-1185">Reference proteome</keyword>
<dbReference type="EMBL" id="JAOVQN010000012">
    <property type="protein sequence ID" value="MCU9838600.1"/>
    <property type="molecule type" value="Genomic_DNA"/>
</dbReference>
<keyword evidence="2" id="KW-0418">Kinase</keyword>
<dbReference type="Proteomes" id="UP001321014">
    <property type="component" value="Unassembled WGS sequence"/>
</dbReference>
<keyword evidence="2" id="KW-0808">Transferase</keyword>
<dbReference type="RefSeq" id="WP_263388633.1">
    <property type="nucleotide sequence ID" value="NZ_JAOVQN010000012.1"/>
</dbReference>
<evidence type="ECO:0000259" key="1">
    <source>
        <dbReference type="Pfam" id="PF07475"/>
    </source>
</evidence>